<keyword evidence="4" id="KW-1185">Reference proteome</keyword>
<feature type="domain" description="SGNH hydrolase-type esterase" evidence="2">
    <location>
        <begin position="90"/>
        <end position="242"/>
    </location>
</feature>
<keyword evidence="1" id="KW-0472">Membrane</keyword>
<dbReference type="AlphaFoldDB" id="A0A084J876"/>
<keyword evidence="1" id="KW-1133">Transmembrane helix</keyword>
<dbReference type="InterPro" id="IPR036514">
    <property type="entry name" value="SGNH_hydro_sf"/>
</dbReference>
<organism evidence="3 4">
    <name type="scientific">Clostridium sulfidigenes</name>
    <dbReference type="NCBI Taxonomy" id="318464"/>
    <lineage>
        <taxon>Bacteria</taxon>
        <taxon>Bacillati</taxon>
        <taxon>Bacillota</taxon>
        <taxon>Clostridia</taxon>
        <taxon>Eubacteriales</taxon>
        <taxon>Clostridiaceae</taxon>
        <taxon>Clostridium</taxon>
    </lineage>
</organism>
<evidence type="ECO:0000256" key="1">
    <source>
        <dbReference type="SAM" id="Phobius"/>
    </source>
</evidence>
<proteinExistence type="predicted"/>
<comment type="caution">
    <text evidence="3">The sequence shown here is derived from an EMBL/GenBank/DDBJ whole genome shotgun (WGS) entry which is preliminary data.</text>
</comment>
<dbReference type="Proteomes" id="UP000028542">
    <property type="component" value="Unassembled WGS sequence"/>
</dbReference>
<evidence type="ECO:0000259" key="2">
    <source>
        <dbReference type="Pfam" id="PF13472"/>
    </source>
</evidence>
<name>A0A084J876_9CLOT</name>
<sequence length="262" mass="30151">MKKRSFRIMTIIGIILVVIIAAIGIHTFIENKKVHMNEKQRVLLGRKHLKDLEQADLSVIQDKIEKHHTPEVVVEDKDVDFYKFYENTVFMGDSITEGLMEMELVNQYNVISNKGDTVVKGKENIDKVVSLQPKNVVLLYGMNDVIEFDGGGPGGPDKFKAHYLEFINDIKTKLPNTNIYIQAPLPVMDRAIETNGRLTNTNLDEFRKLVYEVSEETAVNYLNIDVLVRDKAELYEQDGIHLKYDFYLKWLSYLHQGITSNN</sequence>
<accession>A0A084J876</accession>
<dbReference type="InterPro" id="IPR013830">
    <property type="entry name" value="SGNH_hydro"/>
</dbReference>
<feature type="transmembrane region" description="Helical" evidence="1">
    <location>
        <begin position="6"/>
        <end position="29"/>
    </location>
</feature>
<dbReference type="Gene3D" id="3.40.50.1110">
    <property type="entry name" value="SGNH hydrolase"/>
    <property type="match status" value="1"/>
</dbReference>
<keyword evidence="1" id="KW-0812">Transmembrane</keyword>
<dbReference type="RefSeq" id="WP_035135071.1">
    <property type="nucleotide sequence ID" value="NZ_JPMD01000041.1"/>
</dbReference>
<dbReference type="Pfam" id="PF13472">
    <property type="entry name" value="Lipase_GDSL_2"/>
    <property type="match status" value="1"/>
</dbReference>
<reference evidence="3 4" key="1">
    <citation type="submission" date="2014-07" db="EMBL/GenBank/DDBJ databases">
        <title>Draft genome of Clostridium sulfidigenes 113A isolated from sediments associated with methane hydrate from Krishna Godavari basin.</title>
        <authorList>
            <person name="Honkalas V.S."/>
            <person name="Dabir A.P."/>
            <person name="Arora P."/>
            <person name="Dhakephalkar P.K."/>
        </authorList>
    </citation>
    <scope>NUCLEOTIDE SEQUENCE [LARGE SCALE GENOMIC DNA]</scope>
    <source>
        <strain evidence="3 4">113A</strain>
    </source>
</reference>
<dbReference type="EMBL" id="JPMD01000041">
    <property type="protein sequence ID" value="KEZ85160.1"/>
    <property type="molecule type" value="Genomic_DNA"/>
</dbReference>
<gene>
    <name evidence="3" type="ORF">IO99_16230</name>
</gene>
<protein>
    <recommendedName>
        <fullName evidence="2">SGNH hydrolase-type esterase domain-containing protein</fullName>
    </recommendedName>
</protein>
<evidence type="ECO:0000313" key="3">
    <source>
        <dbReference type="EMBL" id="KEZ85160.1"/>
    </source>
</evidence>
<dbReference type="SUPFAM" id="SSF52266">
    <property type="entry name" value="SGNH hydrolase"/>
    <property type="match status" value="1"/>
</dbReference>
<dbReference type="eggNOG" id="COG2755">
    <property type="taxonomic scope" value="Bacteria"/>
</dbReference>
<evidence type="ECO:0000313" key="4">
    <source>
        <dbReference type="Proteomes" id="UP000028542"/>
    </source>
</evidence>
<dbReference type="STRING" id="318464.IO99_16230"/>